<dbReference type="PATRIC" id="fig|159743.3.peg.6352"/>
<name>A0A0D7WXC5_9BACL</name>
<evidence type="ECO:0000313" key="1">
    <source>
        <dbReference type="EMBL" id="KJD42387.1"/>
    </source>
</evidence>
<reference evidence="1 2" key="1">
    <citation type="submission" date="2014-11" db="EMBL/GenBank/DDBJ databases">
        <title>Draft Genome Sequences of Paenibacillus polymyxa NRRL B-30509 and Paenibacillus terrae NRRL B-30644, Strains from a Poultry Environment that Produce Tridecaptin A and Paenicidins.</title>
        <authorList>
            <person name="van Belkum M.J."/>
            <person name="Lohans C.T."/>
            <person name="Vederas J.C."/>
        </authorList>
    </citation>
    <scope>NUCLEOTIDE SEQUENCE [LARGE SCALE GENOMIC DNA]</scope>
    <source>
        <strain evidence="1 2">NRRL B-30644</strain>
    </source>
</reference>
<sequence>MSTNQKSKKLEFLNKVIERYTNAKKVQYSPGGDLEFDFIAHFYLMLEIEATDIAAIEQNIVNVFASPKNHVETKISLLLNEASFTPMELSRLESFAFLDDQTSILRDLQRMRRVCKKSF</sequence>
<organism evidence="1 2">
    <name type="scientific">Paenibacillus terrae</name>
    <dbReference type="NCBI Taxonomy" id="159743"/>
    <lineage>
        <taxon>Bacteria</taxon>
        <taxon>Bacillati</taxon>
        <taxon>Bacillota</taxon>
        <taxon>Bacilli</taxon>
        <taxon>Bacillales</taxon>
        <taxon>Paenibacillaceae</taxon>
        <taxon>Paenibacillus</taxon>
    </lineage>
</organism>
<dbReference type="EMBL" id="JTHP01000127">
    <property type="protein sequence ID" value="KJD42387.1"/>
    <property type="molecule type" value="Genomic_DNA"/>
</dbReference>
<gene>
    <name evidence="1" type="ORF">QD47_28465</name>
</gene>
<keyword evidence="2" id="KW-1185">Reference proteome</keyword>
<dbReference type="RefSeq" id="WP_044649294.1">
    <property type="nucleotide sequence ID" value="NZ_JTHP01000127.1"/>
</dbReference>
<protein>
    <submittedName>
        <fullName evidence="1">Uncharacterized protein</fullName>
    </submittedName>
</protein>
<proteinExistence type="predicted"/>
<dbReference type="OrthoDB" id="9964876at2"/>
<feature type="non-terminal residue" evidence="1">
    <location>
        <position position="119"/>
    </location>
</feature>
<accession>A0A0D7WXC5</accession>
<comment type="caution">
    <text evidence="1">The sequence shown here is derived from an EMBL/GenBank/DDBJ whole genome shotgun (WGS) entry which is preliminary data.</text>
</comment>
<dbReference type="Proteomes" id="UP000032534">
    <property type="component" value="Unassembled WGS sequence"/>
</dbReference>
<dbReference type="AlphaFoldDB" id="A0A0D7WXC5"/>
<evidence type="ECO:0000313" key="2">
    <source>
        <dbReference type="Proteomes" id="UP000032534"/>
    </source>
</evidence>